<accession>A0A5N5DAW0</accession>
<evidence type="ECO:0000313" key="4">
    <source>
        <dbReference type="EMBL" id="KAB2574936.1"/>
    </source>
</evidence>
<comment type="caution">
    <text evidence="4">The sequence shown here is derived from an EMBL/GenBank/DDBJ whole genome shotgun (WGS) entry which is preliminary data.</text>
</comment>
<dbReference type="OrthoDB" id="2140105at2759"/>
<dbReference type="InterPro" id="IPR022703">
    <property type="entry name" value="DUF3533"/>
</dbReference>
<feature type="domain" description="DUF3533" evidence="3">
    <location>
        <begin position="23"/>
        <end position="387"/>
    </location>
</feature>
<feature type="transmembrane region" description="Helical" evidence="2">
    <location>
        <begin position="214"/>
        <end position="234"/>
    </location>
</feature>
<protein>
    <recommendedName>
        <fullName evidence="3">DUF3533 domain-containing protein</fullName>
    </recommendedName>
</protein>
<keyword evidence="2" id="KW-0812">Transmembrane</keyword>
<keyword evidence="5" id="KW-1185">Reference proteome</keyword>
<keyword evidence="2" id="KW-0472">Membrane</keyword>
<feature type="transmembrane region" description="Helical" evidence="2">
    <location>
        <begin position="15"/>
        <end position="38"/>
    </location>
</feature>
<feature type="compositionally biased region" description="Basic and acidic residues" evidence="1">
    <location>
        <begin position="410"/>
        <end position="424"/>
    </location>
</feature>
<feature type="transmembrane region" description="Helical" evidence="2">
    <location>
        <begin position="254"/>
        <end position="277"/>
    </location>
</feature>
<feature type="transmembrane region" description="Helical" evidence="2">
    <location>
        <begin position="377"/>
        <end position="395"/>
    </location>
</feature>
<dbReference type="PANTHER" id="PTHR34814:SF2">
    <property type="entry name" value="DUF3533 DOMAIN-CONTAINING PROTEIN"/>
    <property type="match status" value="1"/>
</dbReference>
<dbReference type="GO" id="GO:0016020">
    <property type="term" value="C:membrane"/>
    <property type="evidence" value="ECO:0007669"/>
    <property type="project" value="TreeGrafter"/>
</dbReference>
<evidence type="ECO:0000256" key="1">
    <source>
        <dbReference type="SAM" id="MobiDB-lite"/>
    </source>
</evidence>
<dbReference type="PANTHER" id="PTHR34814">
    <property type="entry name" value="NITROSOGUANIDINE RESISTANCE PROTEIN SNG1"/>
    <property type="match status" value="1"/>
</dbReference>
<dbReference type="InterPro" id="IPR053001">
    <property type="entry name" value="MNNG_permease-like"/>
</dbReference>
<feature type="region of interest" description="Disordered" evidence="1">
    <location>
        <begin position="410"/>
        <end position="447"/>
    </location>
</feature>
<name>A0A5N5DAW0_9PEZI</name>
<dbReference type="EMBL" id="VCHE01000038">
    <property type="protein sequence ID" value="KAB2574936.1"/>
    <property type="molecule type" value="Genomic_DNA"/>
</dbReference>
<gene>
    <name evidence="4" type="ORF">DBV05_g6483</name>
</gene>
<evidence type="ECO:0000259" key="3">
    <source>
        <dbReference type="Pfam" id="PF12051"/>
    </source>
</evidence>
<feature type="transmembrane region" description="Helical" evidence="2">
    <location>
        <begin position="289"/>
        <end position="308"/>
    </location>
</feature>
<sequence>MVTDKEFWHGRKKQFGVTVGSSFMLIQLLFLTVISYLFGSMYRQSTRIHSLKVLGVDYDGGIIGQSVQRAYESLAAPSFPSIEFKDATDGYTDVSDVVEAVRRGDYWGAVYTHAGASNRLADALTGGEAAWTYNSSAAVTYVWNEIRYPSVASGSIKGNMETLIAVSRVMYTHINGTAALSTLDQTDQDAISAYLNPIQASSINIKPSPQAAKMVYNTIPMVMAIVMQFFFLMAVNGVASSLQLYSHIPFFQNLVVRGVLSLVYTFVGSLCQSGYFWAFKESWEQPASVFVLVWLCMWLYQYVQFLIFDVATTFIPMSFVPFFMLSWIIANMASTIAPFELSPGFYRWGYALPAHETWQVLITIWSNGAVNRLYRALPIMFAWIVVMLPCAFFALKWRCRKAAEAAAAEAERKEKEKDEIKKEVGGSLAEKMRGNGAAGGPAVDGAGAERNAWTESEYFPSVPTPFENTLRRVFSA</sequence>
<evidence type="ECO:0000313" key="5">
    <source>
        <dbReference type="Proteomes" id="UP000325902"/>
    </source>
</evidence>
<reference evidence="4 5" key="1">
    <citation type="journal article" date="2019" name="Sci. Rep.">
        <title>A multi-omics analysis of the grapevine pathogen Lasiodiplodia theobromae reveals that temperature affects the expression of virulence- and pathogenicity-related genes.</title>
        <authorList>
            <person name="Felix C."/>
            <person name="Meneses R."/>
            <person name="Goncalves M.F.M."/>
            <person name="Tilleman L."/>
            <person name="Duarte A.S."/>
            <person name="Jorrin-Novo J.V."/>
            <person name="Van de Peer Y."/>
            <person name="Deforce D."/>
            <person name="Van Nieuwerburgh F."/>
            <person name="Esteves A.C."/>
            <person name="Alves A."/>
        </authorList>
    </citation>
    <scope>NUCLEOTIDE SEQUENCE [LARGE SCALE GENOMIC DNA]</scope>
    <source>
        <strain evidence="4 5">LA-SOL3</strain>
    </source>
</reference>
<organism evidence="4 5">
    <name type="scientific">Lasiodiplodia theobromae</name>
    <dbReference type="NCBI Taxonomy" id="45133"/>
    <lineage>
        <taxon>Eukaryota</taxon>
        <taxon>Fungi</taxon>
        <taxon>Dikarya</taxon>
        <taxon>Ascomycota</taxon>
        <taxon>Pezizomycotina</taxon>
        <taxon>Dothideomycetes</taxon>
        <taxon>Dothideomycetes incertae sedis</taxon>
        <taxon>Botryosphaeriales</taxon>
        <taxon>Botryosphaeriaceae</taxon>
        <taxon>Lasiodiplodia</taxon>
    </lineage>
</organism>
<dbReference type="Proteomes" id="UP000325902">
    <property type="component" value="Unassembled WGS sequence"/>
</dbReference>
<dbReference type="Pfam" id="PF12051">
    <property type="entry name" value="DUF3533"/>
    <property type="match status" value="1"/>
</dbReference>
<dbReference type="AlphaFoldDB" id="A0A5N5DAW0"/>
<evidence type="ECO:0000256" key="2">
    <source>
        <dbReference type="SAM" id="Phobius"/>
    </source>
</evidence>
<keyword evidence="2" id="KW-1133">Transmembrane helix</keyword>
<proteinExistence type="predicted"/>